<protein>
    <submittedName>
        <fullName evidence="5">AraC family transcriptional regulator</fullName>
    </submittedName>
</protein>
<name>A0ABV2IVX1_9HYPH</name>
<dbReference type="PANTHER" id="PTHR40055:SF1">
    <property type="entry name" value="TRANSCRIPTIONAL REGULATOR YGIV-RELATED"/>
    <property type="match status" value="1"/>
</dbReference>
<dbReference type="RefSeq" id="WP_354555191.1">
    <property type="nucleotide sequence ID" value="NZ_JBEPMB010000001.1"/>
</dbReference>
<feature type="domain" description="HTH araC/xylS-type" evidence="4">
    <location>
        <begin position="11"/>
        <end position="109"/>
    </location>
</feature>
<proteinExistence type="predicted"/>
<dbReference type="InterPro" id="IPR011256">
    <property type="entry name" value="Reg_factor_effector_dom_sf"/>
</dbReference>
<dbReference type="InterPro" id="IPR018062">
    <property type="entry name" value="HTH_AraC-typ_CS"/>
</dbReference>
<keyword evidence="2" id="KW-0238">DNA-binding</keyword>
<dbReference type="PROSITE" id="PS00041">
    <property type="entry name" value="HTH_ARAC_FAMILY_1"/>
    <property type="match status" value="1"/>
</dbReference>
<keyword evidence="1" id="KW-0805">Transcription regulation</keyword>
<dbReference type="SUPFAM" id="SSF55136">
    <property type="entry name" value="Probable bacterial effector-binding domain"/>
    <property type="match status" value="1"/>
</dbReference>
<dbReference type="SMART" id="SM00871">
    <property type="entry name" value="AraC_E_bind"/>
    <property type="match status" value="1"/>
</dbReference>
<keyword evidence="6" id="KW-1185">Reference proteome</keyword>
<keyword evidence="3" id="KW-0804">Transcription</keyword>
<evidence type="ECO:0000259" key="4">
    <source>
        <dbReference type="PROSITE" id="PS01124"/>
    </source>
</evidence>
<dbReference type="InterPro" id="IPR029442">
    <property type="entry name" value="GyrI-like"/>
</dbReference>
<dbReference type="InterPro" id="IPR009057">
    <property type="entry name" value="Homeodomain-like_sf"/>
</dbReference>
<dbReference type="InterPro" id="IPR010499">
    <property type="entry name" value="AraC_E-bd"/>
</dbReference>
<dbReference type="Gene3D" id="3.20.80.10">
    <property type="entry name" value="Regulatory factor, effector binding domain"/>
    <property type="match status" value="1"/>
</dbReference>
<dbReference type="SMART" id="SM00342">
    <property type="entry name" value="HTH_ARAC"/>
    <property type="match status" value="1"/>
</dbReference>
<comment type="caution">
    <text evidence="5">The sequence shown here is derived from an EMBL/GenBank/DDBJ whole genome shotgun (WGS) entry which is preliminary data.</text>
</comment>
<gene>
    <name evidence="5" type="ORF">ABID16_000935</name>
</gene>
<dbReference type="EMBL" id="JBEPMB010000001">
    <property type="protein sequence ID" value="MET3612630.1"/>
    <property type="molecule type" value="Genomic_DNA"/>
</dbReference>
<organism evidence="5 6">
    <name type="scientific">Rhizobium aquaticum</name>
    <dbReference type="NCBI Taxonomy" id="1549636"/>
    <lineage>
        <taxon>Bacteria</taxon>
        <taxon>Pseudomonadati</taxon>
        <taxon>Pseudomonadota</taxon>
        <taxon>Alphaproteobacteria</taxon>
        <taxon>Hyphomicrobiales</taxon>
        <taxon>Rhizobiaceae</taxon>
        <taxon>Rhizobium/Agrobacterium group</taxon>
        <taxon>Rhizobium</taxon>
    </lineage>
</organism>
<evidence type="ECO:0000313" key="6">
    <source>
        <dbReference type="Proteomes" id="UP001549047"/>
    </source>
</evidence>
<dbReference type="InterPro" id="IPR018060">
    <property type="entry name" value="HTH_AraC"/>
</dbReference>
<evidence type="ECO:0000256" key="3">
    <source>
        <dbReference type="ARBA" id="ARBA00023163"/>
    </source>
</evidence>
<evidence type="ECO:0000256" key="2">
    <source>
        <dbReference type="ARBA" id="ARBA00023125"/>
    </source>
</evidence>
<dbReference type="PROSITE" id="PS01124">
    <property type="entry name" value="HTH_ARAC_FAMILY_2"/>
    <property type="match status" value="1"/>
</dbReference>
<accession>A0ABV2IVX1</accession>
<evidence type="ECO:0000256" key="1">
    <source>
        <dbReference type="ARBA" id="ARBA00023015"/>
    </source>
</evidence>
<dbReference type="InterPro" id="IPR050908">
    <property type="entry name" value="SmbC-like"/>
</dbReference>
<dbReference type="Gene3D" id="1.10.10.60">
    <property type="entry name" value="Homeodomain-like"/>
    <property type="match status" value="1"/>
</dbReference>
<dbReference type="Pfam" id="PF06445">
    <property type="entry name" value="GyrI-like"/>
    <property type="match status" value="1"/>
</dbReference>
<evidence type="ECO:0000313" key="5">
    <source>
        <dbReference type="EMBL" id="MET3612630.1"/>
    </source>
</evidence>
<dbReference type="Pfam" id="PF12833">
    <property type="entry name" value="HTH_18"/>
    <property type="match status" value="1"/>
</dbReference>
<dbReference type="Proteomes" id="UP001549047">
    <property type="component" value="Unassembled WGS sequence"/>
</dbReference>
<reference evidence="5 6" key="1">
    <citation type="submission" date="2024-06" db="EMBL/GenBank/DDBJ databases">
        <title>Genomic Encyclopedia of Type Strains, Phase IV (KMG-IV): sequencing the most valuable type-strain genomes for metagenomic binning, comparative biology and taxonomic classification.</title>
        <authorList>
            <person name="Goeker M."/>
        </authorList>
    </citation>
    <scope>NUCLEOTIDE SEQUENCE [LARGE SCALE GENOMIC DNA]</scope>
    <source>
        <strain evidence="5 6">DSM 29780</strain>
    </source>
</reference>
<dbReference type="PANTHER" id="PTHR40055">
    <property type="entry name" value="TRANSCRIPTIONAL REGULATOR YGIV-RELATED"/>
    <property type="match status" value="1"/>
</dbReference>
<sequence length="283" mass="31356">MAQSSYEARLDRVIDYIHEHLEEDIRFETLAEVACLSAYHWHRIYVSMRGETITATIRRLRLLRAADRLANSDMPLAAIALRARYGSADALAHAFKDAYGMTPATYRASGSHAAFKAANRARDSNGFPIFVEALPPTRCAAIAHQGPYIQIDRAMGQLFSQLSAQGVMPAEPLMMAVFFDDPDLVSKDQLRSQACVPIGQGDAVAPPLLNTVLRGGCYARLRYQGPYADMKDAYRWLFGVWLPASGYELDDAPAVEAYLNDPRDTPPRDLLTDIHLPLKVPGC</sequence>
<dbReference type="SUPFAM" id="SSF46689">
    <property type="entry name" value="Homeodomain-like"/>
    <property type="match status" value="2"/>
</dbReference>